<protein>
    <submittedName>
        <fullName evidence="2">Uncharacterized protein</fullName>
    </submittedName>
</protein>
<feature type="transmembrane region" description="Helical" evidence="1">
    <location>
        <begin position="28"/>
        <end position="46"/>
    </location>
</feature>
<keyword evidence="3" id="KW-1185">Reference proteome</keyword>
<reference evidence="2" key="1">
    <citation type="submission" date="2021-02" db="EMBL/GenBank/DDBJ databases">
        <authorList>
            <person name="Dougan E. K."/>
            <person name="Rhodes N."/>
            <person name="Thang M."/>
            <person name="Chan C."/>
        </authorList>
    </citation>
    <scope>NUCLEOTIDE SEQUENCE</scope>
</reference>
<proteinExistence type="predicted"/>
<keyword evidence="1" id="KW-0812">Transmembrane</keyword>
<keyword evidence="1" id="KW-0472">Membrane</keyword>
<evidence type="ECO:0000313" key="2">
    <source>
        <dbReference type="EMBL" id="CAE7726964.1"/>
    </source>
</evidence>
<dbReference type="AlphaFoldDB" id="A0A812XD31"/>
<accession>A0A812XD31</accession>
<keyword evidence="1" id="KW-1133">Transmembrane helix</keyword>
<dbReference type="Proteomes" id="UP000649617">
    <property type="component" value="Unassembled WGS sequence"/>
</dbReference>
<feature type="transmembrane region" description="Helical" evidence="1">
    <location>
        <begin position="58"/>
        <end position="81"/>
    </location>
</feature>
<evidence type="ECO:0000313" key="3">
    <source>
        <dbReference type="Proteomes" id="UP000649617"/>
    </source>
</evidence>
<feature type="transmembrane region" description="Helical" evidence="1">
    <location>
        <begin position="181"/>
        <end position="202"/>
    </location>
</feature>
<organism evidence="2 3">
    <name type="scientific">Symbiodinium pilosum</name>
    <name type="common">Dinoflagellate</name>
    <dbReference type="NCBI Taxonomy" id="2952"/>
    <lineage>
        <taxon>Eukaryota</taxon>
        <taxon>Sar</taxon>
        <taxon>Alveolata</taxon>
        <taxon>Dinophyceae</taxon>
        <taxon>Suessiales</taxon>
        <taxon>Symbiodiniaceae</taxon>
        <taxon>Symbiodinium</taxon>
    </lineage>
</organism>
<dbReference type="EMBL" id="CAJNIZ010045682">
    <property type="protein sequence ID" value="CAE7726964.1"/>
    <property type="molecule type" value="Genomic_DNA"/>
</dbReference>
<evidence type="ECO:0000256" key="1">
    <source>
        <dbReference type="SAM" id="Phobius"/>
    </source>
</evidence>
<feature type="transmembrane region" description="Helical" evidence="1">
    <location>
        <begin position="87"/>
        <end position="105"/>
    </location>
</feature>
<name>A0A812XD31_SYMPI</name>
<sequence>MTDKCLQVVARIIGPFIGPMGIPFPDSVSAGLHAALWIVLSLYAFASAGTSVAAKRSLHVTATAFFILLGLVQMGVFIVAFGVWKYPAWWALTMGPSLILMIAQAPHNLSRTWPHLLFFLVPVMMFVENVQQTLVAVANADGSAARWGTRTSEEEEDFKGWQRAISTEASRREMAIQIRIWSRRSLLAVYLAANFSIGQVLLQRKLHFEASWVLAH</sequence>
<feature type="non-terminal residue" evidence="2">
    <location>
        <position position="1"/>
    </location>
</feature>
<comment type="caution">
    <text evidence="2">The sequence shown here is derived from an EMBL/GenBank/DDBJ whole genome shotgun (WGS) entry which is preliminary data.</text>
</comment>
<gene>
    <name evidence="2" type="ORF">SPIL2461_LOCUS20813</name>
</gene>